<dbReference type="PANTHER" id="PTHR42939:SF1">
    <property type="entry name" value="ABC TRANSPORTER ATP-BINDING PROTEIN ALBC-RELATED"/>
    <property type="match status" value="1"/>
</dbReference>
<dbReference type="GO" id="GO:0016887">
    <property type="term" value="F:ATP hydrolysis activity"/>
    <property type="evidence" value="ECO:0007669"/>
    <property type="project" value="InterPro"/>
</dbReference>
<evidence type="ECO:0000256" key="1">
    <source>
        <dbReference type="ARBA" id="ARBA00022448"/>
    </source>
</evidence>
<keyword evidence="2" id="KW-0547">Nucleotide-binding</keyword>
<dbReference type="EMBL" id="DQWE01000249">
    <property type="protein sequence ID" value="HDI83156.1"/>
    <property type="molecule type" value="Genomic_DNA"/>
</dbReference>
<gene>
    <name evidence="5" type="ORF">ENF18_05135</name>
</gene>
<comment type="caution">
    <text evidence="5">The sequence shown here is derived from an EMBL/GenBank/DDBJ whole genome shotgun (WGS) entry which is preliminary data.</text>
</comment>
<dbReference type="Gene3D" id="3.40.50.300">
    <property type="entry name" value="P-loop containing nucleotide triphosphate hydrolases"/>
    <property type="match status" value="1"/>
</dbReference>
<evidence type="ECO:0000256" key="3">
    <source>
        <dbReference type="ARBA" id="ARBA00022840"/>
    </source>
</evidence>
<dbReference type="InterPro" id="IPR027417">
    <property type="entry name" value="P-loop_NTPase"/>
</dbReference>
<dbReference type="InterPro" id="IPR003959">
    <property type="entry name" value="ATPase_AAA_core"/>
</dbReference>
<feature type="domain" description="ATPase AAA-type core" evidence="4">
    <location>
        <begin position="2"/>
        <end position="60"/>
    </location>
</feature>
<keyword evidence="1" id="KW-0813">Transport</keyword>
<evidence type="ECO:0000313" key="5">
    <source>
        <dbReference type="EMBL" id="HDI83156.1"/>
    </source>
</evidence>
<proteinExistence type="predicted"/>
<dbReference type="AlphaFoldDB" id="A0A7C0VAP8"/>
<dbReference type="SUPFAM" id="SSF52540">
    <property type="entry name" value="P-loop containing nucleoside triphosphate hydrolases"/>
    <property type="match status" value="1"/>
</dbReference>
<name>A0A7C0VAP8_UNCW3</name>
<dbReference type="GO" id="GO:0005524">
    <property type="term" value="F:ATP binding"/>
    <property type="evidence" value="ECO:0007669"/>
    <property type="project" value="UniProtKB-KW"/>
</dbReference>
<organism evidence="5">
    <name type="scientific">candidate division WOR-3 bacterium</name>
    <dbReference type="NCBI Taxonomy" id="2052148"/>
    <lineage>
        <taxon>Bacteria</taxon>
        <taxon>Bacteria division WOR-3</taxon>
    </lineage>
</organism>
<protein>
    <submittedName>
        <fullName evidence="5">ABC transporter ATP-binding protein</fullName>
    </submittedName>
</protein>
<sequence>HGMRQRILFVQALIHDPEILIIDEPMVGLDPKAARIVKQVLRERVERGNTVVMSTHTLSLAEEISDRICLINRGKIAGVVEIERISEKGFSDVEELYFSFTEG</sequence>
<dbReference type="InterPro" id="IPR051782">
    <property type="entry name" value="ABC_Transporter_VariousFunc"/>
</dbReference>
<dbReference type="PANTHER" id="PTHR42939">
    <property type="entry name" value="ABC TRANSPORTER ATP-BINDING PROTEIN ALBC-RELATED"/>
    <property type="match status" value="1"/>
</dbReference>
<dbReference type="Proteomes" id="UP000885847">
    <property type="component" value="Unassembled WGS sequence"/>
</dbReference>
<reference evidence="5" key="1">
    <citation type="journal article" date="2020" name="mSystems">
        <title>Genome- and Community-Level Interaction Insights into Carbon Utilization and Element Cycling Functions of Hydrothermarchaeota in Hydrothermal Sediment.</title>
        <authorList>
            <person name="Zhou Z."/>
            <person name="Liu Y."/>
            <person name="Xu W."/>
            <person name="Pan J."/>
            <person name="Luo Z.H."/>
            <person name="Li M."/>
        </authorList>
    </citation>
    <scope>NUCLEOTIDE SEQUENCE [LARGE SCALE GENOMIC DNA]</scope>
    <source>
        <strain evidence="5">HyVt-102</strain>
    </source>
</reference>
<dbReference type="Pfam" id="PF13304">
    <property type="entry name" value="AAA_21"/>
    <property type="match status" value="1"/>
</dbReference>
<evidence type="ECO:0000259" key="4">
    <source>
        <dbReference type="Pfam" id="PF13304"/>
    </source>
</evidence>
<feature type="non-terminal residue" evidence="5">
    <location>
        <position position="1"/>
    </location>
</feature>
<keyword evidence="3 5" id="KW-0067">ATP-binding</keyword>
<accession>A0A7C0VAP8</accession>
<evidence type="ECO:0000256" key="2">
    <source>
        <dbReference type="ARBA" id="ARBA00022741"/>
    </source>
</evidence>